<dbReference type="NCBIfam" id="TIGR00095">
    <property type="entry name" value="16S rRNA (guanine(966)-N(2))-methyltransferase RsmD"/>
    <property type="match status" value="1"/>
</dbReference>
<dbReference type="KEGG" id="sphj:BSL82_01470"/>
<keyword evidence="4" id="KW-1185">Reference proteome</keyword>
<evidence type="ECO:0000313" key="4">
    <source>
        <dbReference type="Proteomes" id="UP000182063"/>
    </source>
</evidence>
<dbReference type="STRING" id="1921510.BSL82_01470"/>
<dbReference type="OrthoDB" id="9803017at2"/>
<protein>
    <submittedName>
        <fullName evidence="3">16S rRNA (Guanine(966)-N(2))-methyltransferase RsmD</fullName>
    </submittedName>
</protein>
<dbReference type="Proteomes" id="UP000182063">
    <property type="component" value="Chromosome"/>
</dbReference>
<sequence>MRIISGKWRGRPLAPLSGDATRPTADRVREALFSMLASRLGSFEELRVADLFAGTGALGLEALSRGAAHCTFVESDPLALKALRSNIEKLAAAAAAQILAQPVEAMMTARESCHLLLLDPPYRSGLGQKALTRLVAKGWIADGAWVSLETARDENVDVAGFAVDAVRDHGKARLHLLRYTAEARA</sequence>
<dbReference type="SUPFAM" id="SSF53335">
    <property type="entry name" value="S-adenosyl-L-methionine-dependent methyltransferases"/>
    <property type="match status" value="1"/>
</dbReference>
<dbReference type="CDD" id="cd02440">
    <property type="entry name" value="AdoMet_MTases"/>
    <property type="match status" value="1"/>
</dbReference>
<dbReference type="PIRSF" id="PIRSF004553">
    <property type="entry name" value="CHP00095"/>
    <property type="match status" value="1"/>
</dbReference>
<organism evidence="3 4">
    <name type="scientific">Tardibacter chloracetimidivorans</name>
    <dbReference type="NCBI Taxonomy" id="1921510"/>
    <lineage>
        <taxon>Bacteria</taxon>
        <taxon>Pseudomonadati</taxon>
        <taxon>Pseudomonadota</taxon>
        <taxon>Alphaproteobacteria</taxon>
        <taxon>Sphingomonadales</taxon>
        <taxon>Sphingomonadaceae</taxon>
        <taxon>Tardibacter</taxon>
    </lineage>
</organism>
<dbReference type="InterPro" id="IPR029063">
    <property type="entry name" value="SAM-dependent_MTases_sf"/>
</dbReference>
<gene>
    <name evidence="3" type="ORF">BSL82_01470</name>
</gene>
<dbReference type="PANTHER" id="PTHR43542">
    <property type="entry name" value="METHYLTRANSFERASE"/>
    <property type="match status" value="1"/>
</dbReference>
<dbReference type="GO" id="GO:0031167">
    <property type="term" value="P:rRNA methylation"/>
    <property type="evidence" value="ECO:0007669"/>
    <property type="project" value="InterPro"/>
</dbReference>
<evidence type="ECO:0000256" key="2">
    <source>
        <dbReference type="ARBA" id="ARBA00022679"/>
    </source>
</evidence>
<dbReference type="Gene3D" id="3.40.50.150">
    <property type="entry name" value="Vaccinia Virus protein VP39"/>
    <property type="match status" value="1"/>
</dbReference>
<dbReference type="GO" id="GO:0008168">
    <property type="term" value="F:methyltransferase activity"/>
    <property type="evidence" value="ECO:0007669"/>
    <property type="project" value="UniProtKB-KW"/>
</dbReference>
<dbReference type="EMBL" id="CP018221">
    <property type="protein sequence ID" value="API58132.1"/>
    <property type="molecule type" value="Genomic_DNA"/>
</dbReference>
<dbReference type="Pfam" id="PF03602">
    <property type="entry name" value="Cons_hypoth95"/>
    <property type="match status" value="1"/>
</dbReference>
<accession>A0A1L3ZR81</accession>
<evidence type="ECO:0000256" key="1">
    <source>
        <dbReference type="ARBA" id="ARBA00022603"/>
    </source>
</evidence>
<keyword evidence="2 3" id="KW-0808">Transferase</keyword>
<reference evidence="4" key="1">
    <citation type="submission" date="2016-11" db="EMBL/GenBank/DDBJ databases">
        <title>Complete Genome Sequence of alachlor-degrading Sphingomonas sp. strain JJ-A5.</title>
        <authorList>
            <person name="Lee H."/>
            <person name="Ka J.-O."/>
        </authorList>
    </citation>
    <scope>NUCLEOTIDE SEQUENCE [LARGE SCALE GENOMIC DNA]</scope>
    <source>
        <strain evidence="4">JJ-A5</strain>
    </source>
</reference>
<name>A0A1L3ZR81_9SPHN</name>
<dbReference type="InterPro" id="IPR004398">
    <property type="entry name" value="RNA_MeTrfase_RsmD"/>
</dbReference>
<dbReference type="AlphaFoldDB" id="A0A1L3ZR81"/>
<evidence type="ECO:0000313" key="3">
    <source>
        <dbReference type="EMBL" id="API58132.1"/>
    </source>
</evidence>
<proteinExistence type="predicted"/>
<dbReference type="RefSeq" id="WP_072595708.1">
    <property type="nucleotide sequence ID" value="NZ_CP018221.1"/>
</dbReference>
<keyword evidence="1 3" id="KW-0489">Methyltransferase</keyword>
<dbReference type="PANTHER" id="PTHR43542:SF1">
    <property type="entry name" value="METHYLTRANSFERASE"/>
    <property type="match status" value="1"/>
</dbReference>